<proteinExistence type="predicted"/>
<reference evidence="2" key="1">
    <citation type="submission" date="2018-02" db="EMBL/GenBank/DDBJ databases">
        <authorList>
            <person name="Hausmann B."/>
        </authorList>
    </citation>
    <scope>NUCLEOTIDE SEQUENCE [LARGE SCALE GENOMIC DNA]</scope>
    <source>
        <strain evidence="2">Peat soil MAG SbF1</strain>
    </source>
</reference>
<evidence type="ECO:0000313" key="2">
    <source>
        <dbReference type="Proteomes" id="UP000238916"/>
    </source>
</evidence>
<dbReference type="AlphaFoldDB" id="A0A2U3K9Z5"/>
<protein>
    <submittedName>
        <fullName evidence="1">Uncharacterized protein</fullName>
    </submittedName>
</protein>
<evidence type="ECO:0000313" key="1">
    <source>
        <dbReference type="EMBL" id="SPF36390.1"/>
    </source>
</evidence>
<dbReference type="Proteomes" id="UP000238916">
    <property type="component" value="Unassembled WGS sequence"/>
</dbReference>
<dbReference type="EMBL" id="OMOF01000069">
    <property type="protein sequence ID" value="SPF36390.1"/>
    <property type="molecule type" value="Genomic_DNA"/>
</dbReference>
<name>A0A2U3K9Z5_9FIRM</name>
<accession>A0A2U3K9Z5</accession>
<gene>
    <name evidence="1" type="ORF">SBF1_1600003</name>
</gene>
<organism evidence="1 2">
    <name type="scientific">Candidatus Desulfosporosinus infrequens</name>
    <dbReference type="NCBI Taxonomy" id="2043169"/>
    <lineage>
        <taxon>Bacteria</taxon>
        <taxon>Bacillati</taxon>
        <taxon>Bacillota</taxon>
        <taxon>Clostridia</taxon>
        <taxon>Eubacteriales</taxon>
        <taxon>Desulfitobacteriaceae</taxon>
        <taxon>Desulfosporosinus</taxon>
    </lineage>
</organism>
<sequence length="50" mass="6044">MDIPFEQIDPKWPPFIQTKEGCVCFRHCHHWPHYLGVAVHYNDYQLLVPH</sequence>